<dbReference type="Proteomes" id="UP001151760">
    <property type="component" value="Unassembled WGS sequence"/>
</dbReference>
<reference evidence="1" key="1">
    <citation type="journal article" date="2022" name="Int. J. Mol. Sci.">
        <title>Draft Genome of Tanacetum Coccineum: Genomic Comparison of Closely Related Tanacetum-Family Plants.</title>
        <authorList>
            <person name="Yamashiro T."/>
            <person name="Shiraishi A."/>
            <person name="Nakayama K."/>
            <person name="Satake H."/>
        </authorList>
    </citation>
    <scope>NUCLEOTIDE SEQUENCE</scope>
</reference>
<sequence length="117" mass="12927">MGDGGVGSSLGSGGMERCVWWRSWRDVMASRCGCLDRGGSGDVGGDEDVLVDWCDRSVGRMEQCLVPAILCLSGLREGWHYLLDKVAVQNRWDRSRPNNSNHNNITITHWLMGVCGE</sequence>
<reference evidence="1" key="2">
    <citation type="submission" date="2022-01" db="EMBL/GenBank/DDBJ databases">
        <authorList>
            <person name="Yamashiro T."/>
            <person name="Shiraishi A."/>
            <person name="Satake H."/>
            <person name="Nakayama K."/>
        </authorList>
    </citation>
    <scope>NUCLEOTIDE SEQUENCE</scope>
</reference>
<dbReference type="EMBL" id="BQNB010009877">
    <property type="protein sequence ID" value="GJS69660.1"/>
    <property type="molecule type" value="Genomic_DNA"/>
</dbReference>
<evidence type="ECO:0000313" key="2">
    <source>
        <dbReference type="Proteomes" id="UP001151760"/>
    </source>
</evidence>
<keyword evidence="2" id="KW-1185">Reference proteome</keyword>
<comment type="caution">
    <text evidence="1">The sequence shown here is derived from an EMBL/GenBank/DDBJ whole genome shotgun (WGS) entry which is preliminary data.</text>
</comment>
<name>A0ABQ4XW47_9ASTR</name>
<protein>
    <submittedName>
        <fullName evidence="1">Uncharacterized protein</fullName>
    </submittedName>
</protein>
<evidence type="ECO:0000313" key="1">
    <source>
        <dbReference type="EMBL" id="GJS69660.1"/>
    </source>
</evidence>
<gene>
    <name evidence="1" type="ORF">Tco_0702501</name>
</gene>
<organism evidence="1 2">
    <name type="scientific">Tanacetum coccineum</name>
    <dbReference type="NCBI Taxonomy" id="301880"/>
    <lineage>
        <taxon>Eukaryota</taxon>
        <taxon>Viridiplantae</taxon>
        <taxon>Streptophyta</taxon>
        <taxon>Embryophyta</taxon>
        <taxon>Tracheophyta</taxon>
        <taxon>Spermatophyta</taxon>
        <taxon>Magnoliopsida</taxon>
        <taxon>eudicotyledons</taxon>
        <taxon>Gunneridae</taxon>
        <taxon>Pentapetalae</taxon>
        <taxon>asterids</taxon>
        <taxon>campanulids</taxon>
        <taxon>Asterales</taxon>
        <taxon>Asteraceae</taxon>
        <taxon>Asteroideae</taxon>
        <taxon>Anthemideae</taxon>
        <taxon>Anthemidinae</taxon>
        <taxon>Tanacetum</taxon>
    </lineage>
</organism>
<accession>A0ABQ4XW47</accession>
<proteinExistence type="predicted"/>